<feature type="domain" description="Transcriptional coactivator p15 (PC4) C-terminal" evidence="8">
    <location>
        <begin position="56"/>
        <end position="92"/>
    </location>
</feature>
<feature type="region of interest" description="Disordered" evidence="7">
    <location>
        <begin position="164"/>
        <end position="191"/>
    </location>
</feature>
<organism evidence="9 10">
    <name type="scientific">Colletotrichum sojae</name>
    <dbReference type="NCBI Taxonomy" id="2175907"/>
    <lineage>
        <taxon>Eukaryota</taxon>
        <taxon>Fungi</taxon>
        <taxon>Dikarya</taxon>
        <taxon>Ascomycota</taxon>
        <taxon>Pezizomycotina</taxon>
        <taxon>Sordariomycetes</taxon>
        <taxon>Hypocreomycetidae</taxon>
        <taxon>Glomerellales</taxon>
        <taxon>Glomerellaceae</taxon>
        <taxon>Colletotrichum</taxon>
        <taxon>Colletotrichum orchidearum species complex</taxon>
    </lineage>
</organism>
<feature type="compositionally biased region" description="Basic residues" evidence="7">
    <location>
        <begin position="1"/>
        <end position="10"/>
    </location>
</feature>
<evidence type="ECO:0000256" key="3">
    <source>
        <dbReference type="ARBA" id="ARBA00023015"/>
    </source>
</evidence>
<evidence type="ECO:0000313" key="9">
    <source>
        <dbReference type="EMBL" id="KAF6811728.1"/>
    </source>
</evidence>
<sequence>MPFTKGTKRSAPREPRNDFGDEDEILTSKPTKKTKTSSKPADAETSGVDSSGNPFWDLSNKRRVNISQFNKATLVNIREFYEKDGELLPGKKVSSPSSPRTIVTASPVSADFLSPTHQGISLSVAQYEALVKAMPAINAKLRTLGHNVADAGGDDAGAAAVEAVPKPAAAKDAKSKAKRSNIEATSDEESE</sequence>
<dbReference type="Pfam" id="PF02229">
    <property type="entry name" value="PC4"/>
    <property type="match status" value="1"/>
</dbReference>
<name>A0A8H6MXC6_9PEZI</name>
<comment type="subcellular location">
    <subcellularLocation>
        <location evidence="1">Nucleus</location>
    </subcellularLocation>
</comment>
<dbReference type="GO" id="GO:0060261">
    <property type="term" value="P:positive regulation of transcription initiation by RNA polymerase II"/>
    <property type="evidence" value="ECO:0007669"/>
    <property type="project" value="InterPro"/>
</dbReference>
<dbReference type="InterPro" id="IPR003173">
    <property type="entry name" value="PC4_C"/>
</dbReference>
<dbReference type="GO" id="GO:0003713">
    <property type="term" value="F:transcription coactivator activity"/>
    <property type="evidence" value="ECO:0007669"/>
    <property type="project" value="InterPro"/>
</dbReference>
<evidence type="ECO:0000256" key="7">
    <source>
        <dbReference type="SAM" id="MobiDB-lite"/>
    </source>
</evidence>
<keyword evidence="6" id="KW-0539">Nucleus</keyword>
<keyword evidence="3" id="KW-0805">Transcription regulation</keyword>
<dbReference type="InterPro" id="IPR045125">
    <property type="entry name" value="Sub1/Tcp4-like"/>
</dbReference>
<feature type="region of interest" description="Disordered" evidence="7">
    <location>
        <begin position="1"/>
        <end position="58"/>
    </location>
</feature>
<comment type="caution">
    <text evidence="9">The sequence shown here is derived from an EMBL/GenBank/DDBJ whole genome shotgun (WGS) entry which is preliminary data.</text>
</comment>
<dbReference type="GO" id="GO:0005634">
    <property type="term" value="C:nucleus"/>
    <property type="evidence" value="ECO:0007669"/>
    <property type="project" value="UniProtKB-SubCell"/>
</dbReference>
<evidence type="ECO:0000256" key="2">
    <source>
        <dbReference type="ARBA" id="ARBA00009001"/>
    </source>
</evidence>
<evidence type="ECO:0000256" key="4">
    <source>
        <dbReference type="ARBA" id="ARBA00023125"/>
    </source>
</evidence>
<keyword evidence="4" id="KW-0238">DNA-binding</keyword>
<gene>
    <name evidence="9" type="ORF">CSOJ01_05585</name>
</gene>
<evidence type="ECO:0000313" key="10">
    <source>
        <dbReference type="Proteomes" id="UP000652219"/>
    </source>
</evidence>
<protein>
    <submittedName>
        <fullName evidence="9">Transcriptional Coactivator p15</fullName>
    </submittedName>
</protein>
<proteinExistence type="inferred from homology"/>
<keyword evidence="10" id="KW-1185">Reference proteome</keyword>
<dbReference type="Gene3D" id="2.30.31.10">
    <property type="entry name" value="Transcriptional Coactivator Pc4, Chain A"/>
    <property type="match status" value="2"/>
</dbReference>
<dbReference type="Proteomes" id="UP000652219">
    <property type="component" value="Unassembled WGS sequence"/>
</dbReference>
<dbReference type="PANTHER" id="PTHR13215">
    <property type="entry name" value="RNA POLYMERASE II TRANSCRIPTIONAL COACTIVATOR"/>
    <property type="match status" value="1"/>
</dbReference>
<evidence type="ECO:0000259" key="8">
    <source>
        <dbReference type="Pfam" id="PF02229"/>
    </source>
</evidence>
<reference evidence="9 10" key="1">
    <citation type="journal article" date="2020" name="Phytopathology">
        <title>Genome Sequence Resources of Colletotrichum truncatum, C. plurivorum, C. musicola, and C. sojae: Four Species Pathogenic to Soybean (Glycine max).</title>
        <authorList>
            <person name="Rogerio F."/>
            <person name="Boufleur T.R."/>
            <person name="Ciampi-Guillardi M."/>
            <person name="Sukno S.A."/>
            <person name="Thon M.R."/>
            <person name="Massola Junior N.S."/>
            <person name="Baroncelli R."/>
        </authorList>
    </citation>
    <scope>NUCLEOTIDE SEQUENCE [LARGE SCALE GENOMIC DNA]</scope>
    <source>
        <strain evidence="9 10">LFN0009</strain>
    </source>
</reference>
<evidence type="ECO:0000256" key="1">
    <source>
        <dbReference type="ARBA" id="ARBA00004123"/>
    </source>
</evidence>
<accession>A0A8H6MXC6</accession>
<dbReference type="GO" id="GO:0003677">
    <property type="term" value="F:DNA binding"/>
    <property type="evidence" value="ECO:0007669"/>
    <property type="project" value="UniProtKB-KW"/>
</dbReference>
<evidence type="ECO:0000256" key="6">
    <source>
        <dbReference type="ARBA" id="ARBA00023242"/>
    </source>
</evidence>
<dbReference type="AlphaFoldDB" id="A0A8H6MXC6"/>
<dbReference type="SUPFAM" id="SSF54447">
    <property type="entry name" value="ssDNA-binding transcriptional regulator domain"/>
    <property type="match status" value="1"/>
</dbReference>
<evidence type="ECO:0000256" key="5">
    <source>
        <dbReference type="ARBA" id="ARBA00023163"/>
    </source>
</evidence>
<dbReference type="InterPro" id="IPR009044">
    <property type="entry name" value="ssDNA-bd_transcriptional_reg"/>
</dbReference>
<keyword evidence="5" id="KW-0804">Transcription</keyword>
<comment type="similarity">
    <text evidence="2">Belongs to the transcriptional coactivator PC4 family.</text>
</comment>
<dbReference type="EMBL" id="WIGN01000071">
    <property type="protein sequence ID" value="KAF6811728.1"/>
    <property type="molecule type" value="Genomic_DNA"/>
</dbReference>